<dbReference type="GO" id="GO:0006235">
    <property type="term" value="P:dTTP biosynthetic process"/>
    <property type="evidence" value="ECO:0007669"/>
    <property type="project" value="UniProtKB-UniRule"/>
</dbReference>
<dbReference type="PANTHER" id="PTHR10344">
    <property type="entry name" value="THYMIDYLATE KINASE"/>
    <property type="match status" value="1"/>
</dbReference>
<dbReference type="GO" id="GO:0006233">
    <property type="term" value="P:dTDP biosynthetic process"/>
    <property type="evidence" value="ECO:0007669"/>
    <property type="project" value="InterPro"/>
</dbReference>
<evidence type="ECO:0000256" key="1">
    <source>
        <dbReference type="ARBA" id="ARBA00009776"/>
    </source>
</evidence>
<dbReference type="EMBL" id="CP155620">
    <property type="protein sequence ID" value="XBJ28580.1"/>
    <property type="molecule type" value="Genomic_DNA"/>
</dbReference>
<dbReference type="NCBIfam" id="TIGR00041">
    <property type="entry name" value="DTMP_kinase"/>
    <property type="match status" value="1"/>
</dbReference>
<comment type="similarity">
    <text evidence="1 8">Belongs to the thymidylate kinase family.</text>
</comment>
<evidence type="ECO:0000256" key="5">
    <source>
        <dbReference type="ARBA" id="ARBA00022777"/>
    </source>
</evidence>
<keyword evidence="5 8" id="KW-0418">Kinase</keyword>
<proteinExistence type="inferred from homology"/>
<dbReference type="GO" id="GO:0004798">
    <property type="term" value="F:dTMP kinase activity"/>
    <property type="evidence" value="ECO:0007669"/>
    <property type="project" value="UniProtKB-UniRule"/>
</dbReference>
<evidence type="ECO:0000256" key="6">
    <source>
        <dbReference type="ARBA" id="ARBA00022840"/>
    </source>
</evidence>
<gene>
    <name evidence="8 10" type="primary">tmk</name>
    <name evidence="10" type="ORF">AAH949_05595</name>
</gene>
<sequence length="192" mass="22457">MYVAFEGIDCIGKSTQISLLKQIYPQAIFTREPGGTELGGHLRELLLYNKFELSKKAELLLFLADRAQHYEEVIKSNKNKLIISDRSFISGMAYAKDFENNLLFNLNAFALDDFFPQKVIFLKGDKDLIEERLKQKEQDSIEKRGIHYFLSVQDKLENILNFLKEKIDFEFLTLNARNTKENLHQKIKEFLL</sequence>
<evidence type="ECO:0000256" key="2">
    <source>
        <dbReference type="ARBA" id="ARBA00022679"/>
    </source>
</evidence>
<dbReference type="PANTHER" id="PTHR10344:SF4">
    <property type="entry name" value="UMP-CMP KINASE 2, MITOCHONDRIAL"/>
    <property type="match status" value="1"/>
</dbReference>
<dbReference type="GO" id="GO:0006227">
    <property type="term" value="P:dUDP biosynthetic process"/>
    <property type="evidence" value="ECO:0007669"/>
    <property type="project" value="TreeGrafter"/>
</dbReference>
<evidence type="ECO:0000256" key="3">
    <source>
        <dbReference type="ARBA" id="ARBA00022727"/>
    </source>
</evidence>
<dbReference type="InterPro" id="IPR039430">
    <property type="entry name" value="Thymidylate_kin-like_dom"/>
</dbReference>
<accession>A0AAU7E3U1</accession>
<dbReference type="HAMAP" id="MF_00165">
    <property type="entry name" value="Thymidylate_kinase"/>
    <property type="match status" value="1"/>
</dbReference>
<keyword evidence="6 8" id="KW-0067">ATP-binding</keyword>
<dbReference type="InterPro" id="IPR018094">
    <property type="entry name" value="Thymidylate_kinase"/>
</dbReference>
<keyword evidence="3 8" id="KW-0545">Nucleotide biosynthesis</keyword>
<dbReference type="Pfam" id="PF02223">
    <property type="entry name" value="Thymidylate_kin"/>
    <property type="match status" value="1"/>
</dbReference>
<keyword evidence="2 8" id="KW-0808">Transferase</keyword>
<dbReference type="SUPFAM" id="SSF52540">
    <property type="entry name" value="P-loop containing nucleoside triphosphate hydrolases"/>
    <property type="match status" value="1"/>
</dbReference>
<evidence type="ECO:0000256" key="8">
    <source>
        <dbReference type="HAMAP-Rule" id="MF_00165"/>
    </source>
</evidence>
<organism evidence="10">
    <name type="scientific">Campylobacter sp. CCS1377</name>
    <dbReference type="NCBI Taxonomy" id="3158229"/>
    <lineage>
        <taxon>Bacteria</taxon>
        <taxon>Pseudomonadati</taxon>
        <taxon>Campylobacterota</taxon>
        <taxon>Epsilonproteobacteria</taxon>
        <taxon>Campylobacterales</taxon>
        <taxon>Campylobacteraceae</taxon>
        <taxon>Campylobacter</taxon>
    </lineage>
</organism>
<comment type="function">
    <text evidence="8">Phosphorylation of dTMP to form dTDP in both de novo and salvage pathways of dTTP synthesis.</text>
</comment>
<dbReference type="AlphaFoldDB" id="A0AAU7E3U1"/>
<evidence type="ECO:0000256" key="7">
    <source>
        <dbReference type="ARBA" id="ARBA00048743"/>
    </source>
</evidence>
<feature type="domain" description="Thymidylate kinase-like" evidence="9">
    <location>
        <begin position="5"/>
        <end position="187"/>
    </location>
</feature>
<dbReference type="InterPro" id="IPR027417">
    <property type="entry name" value="P-loop_NTPase"/>
</dbReference>
<keyword evidence="4 8" id="KW-0547">Nucleotide-binding</keyword>
<dbReference type="GO" id="GO:0005524">
    <property type="term" value="F:ATP binding"/>
    <property type="evidence" value="ECO:0007669"/>
    <property type="project" value="UniProtKB-UniRule"/>
</dbReference>
<evidence type="ECO:0000259" key="9">
    <source>
        <dbReference type="Pfam" id="PF02223"/>
    </source>
</evidence>
<evidence type="ECO:0000256" key="4">
    <source>
        <dbReference type="ARBA" id="ARBA00022741"/>
    </source>
</evidence>
<evidence type="ECO:0000313" key="10">
    <source>
        <dbReference type="EMBL" id="XBJ28580.1"/>
    </source>
</evidence>
<comment type="catalytic activity">
    <reaction evidence="7 8">
        <text>dTMP + ATP = dTDP + ADP</text>
        <dbReference type="Rhea" id="RHEA:13517"/>
        <dbReference type="ChEBI" id="CHEBI:30616"/>
        <dbReference type="ChEBI" id="CHEBI:58369"/>
        <dbReference type="ChEBI" id="CHEBI:63528"/>
        <dbReference type="ChEBI" id="CHEBI:456216"/>
        <dbReference type="EC" id="2.7.4.9"/>
    </reaction>
</comment>
<dbReference type="EC" id="2.7.4.9" evidence="8"/>
<dbReference type="Gene3D" id="3.40.50.300">
    <property type="entry name" value="P-loop containing nucleotide triphosphate hydrolases"/>
    <property type="match status" value="1"/>
</dbReference>
<name>A0AAU7E3U1_9BACT</name>
<protein>
    <recommendedName>
        <fullName evidence="8">Thymidylate kinase</fullName>
        <ecNumber evidence="8">2.7.4.9</ecNumber>
    </recommendedName>
    <alternativeName>
        <fullName evidence="8">dTMP kinase</fullName>
    </alternativeName>
</protein>
<dbReference type="GO" id="GO:0005829">
    <property type="term" value="C:cytosol"/>
    <property type="evidence" value="ECO:0007669"/>
    <property type="project" value="TreeGrafter"/>
</dbReference>
<reference evidence="10" key="1">
    <citation type="submission" date="2024-05" db="EMBL/GenBank/DDBJ databases">
        <title>Campylobacter coli isolated from environmental waters in Slovenia.</title>
        <authorList>
            <person name="Zautner A.E."/>
            <person name="Bunk B."/>
            <person name="Riedel T."/>
            <person name="Sproeer C."/>
        </authorList>
    </citation>
    <scope>NUCLEOTIDE SEQUENCE</scope>
    <source>
        <strain evidence="10">CCS1377</strain>
    </source>
</reference>
<dbReference type="RefSeq" id="WP_348518180.1">
    <property type="nucleotide sequence ID" value="NZ_CP155620.1"/>
</dbReference>
<feature type="binding site" evidence="8">
    <location>
        <begin position="7"/>
        <end position="14"/>
    </location>
    <ligand>
        <name>ATP</name>
        <dbReference type="ChEBI" id="CHEBI:30616"/>
    </ligand>
</feature>
<dbReference type="CDD" id="cd01672">
    <property type="entry name" value="TMPK"/>
    <property type="match status" value="1"/>
</dbReference>